<dbReference type="Proteomes" id="UP000176998">
    <property type="component" value="Unassembled WGS sequence"/>
</dbReference>
<evidence type="ECO:0000313" key="2">
    <source>
        <dbReference type="Proteomes" id="UP000176998"/>
    </source>
</evidence>
<gene>
    <name evidence="1" type="ORF">CORC01_10275</name>
</gene>
<evidence type="ECO:0000313" key="1">
    <source>
        <dbReference type="EMBL" id="OHE94456.1"/>
    </source>
</evidence>
<organism evidence="1 2">
    <name type="scientific">Colletotrichum orchidophilum</name>
    <dbReference type="NCBI Taxonomy" id="1209926"/>
    <lineage>
        <taxon>Eukaryota</taxon>
        <taxon>Fungi</taxon>
        <taxon>Dikarya</taxon>
        <taxon>Ascomycota</taxon>
        <taxon>Pezizomycotina</taxon>
        <taxon>Sordariomycetes</taxon>
        <taxon>Hypocreomycetidae</taxon>
        <taxon>Glomerellales</taxon>
        <taxon>Glomerellaceae</taxon>
        <taxon>Colletotrichum</taxon>
    </lineage>
</organism>
<comment type="caution">
    <text evidence="1">The sequence shown here is derived from an EMBL/GenBank/DDBJ whole genome shotgun (WGS) entry which is preliminary data.</text>
</comment>
<dbReference type="AlphaFoldDB" id="A0A1G4AZA6"/>
<dbReference type="GeneID" id="34563413"/>
<dbReference type="EMBL" id="MJBS01000100">
    <property type="protein sequence ID" value="OHE94456.1"/>
    <property type="molecule type" value="Genomic_DNA"/>
</dbReference>
<protein>
    <submittedName>
        <fullName evidence="1">Uncharacterized protein</fullName>
    </submittedName>
</protein>
<dbReference type="RefSeq" id="XP_022471619.1">
    <property type="nucleotide sequence ID" value="XM_022621903.1"/>
</dbReference>
<proteinExistence type="predicted"/>
<name>A0A1G4AZA6_9PEZI</name>
<reference evidence="1 2" key="1">
    <citation type="submission" date="2016-09" db="EMBL/GenBank/DDBJ databases">
        <authorList>
            <person name="Capua I."/>
            <person name="De Benedictis P."/>
            <person name="Joannis T."/>
            <person name="Lombin L.H."/>
            <person name="Cattoli G."/>
        </authorList>
    </citation>
    <scope>NUCLEOTIDE SEQUENCE [LARGE SCALE GENOMIC DNA]</scope>
    <source>
        <strain evidence="1 2">IMI 309357</strain>
    </source>
</reference>
<accession>A0A1G4AZA6</accession>
<sequence>MLLQARCQGIREAQPHCQSRLGGSSDSSYHNYSNPWASCFSVSGSQGHQL</sequence>
<keyword evidence="2" id="KW-1185">Reference proteome</keyword>